<reference evidence="1" key="1">
    <citation type="submission" date="2014-09" db="EMBL/GenBank/DDBJ databases">
        <authorList>
            <person name="Magalhaes I.L.F."/>
            <person name="Oliveira U."/>
            <person name="Santos F.R."/>
            <person name="Vidigal T.H.D.A."/>
            <person name="Brescovit A.D."/>
            <person name="Santos A.J."/>
        </authorList>
    </citation>
    <scope>NUCLEOTIDE SEQUENCE</scope>
    <source>
        <tissue evidence="1">Shoot tissue taken approximately 20 cm above the soil surface</tissue>
    </source>
</reference>
<reference evidence="1" key="2">
    <citation type="journal article" date="2015" name="Data Brief">
        <title>Shoot transcriptome of the giant reed, Arundo donax.</title>
        <authorList>
            <person name="Barrero R.A."/>
            <person name="Guerrero F.D."/>
            <person name="Moolhuijzen P."/>
            <person name="Goolsby J.A."/>
            <person name="Tidwell J."/>
            <person name="Bellgard S.E."/>
            <person name="Bellgard M.I."/>
        </authorList>
    </citation>
    <scope>NUCLEOTIDE SEQUENCE</scope>
    <source>
        <tissue evidence="1">Shoot tissue taken approximately 20 cm above the soil surface</tissue>
    </source>
</reference>
<organism evidence="1">
    <name type="scientific">Arundo donax</name>
    <name type="common">Giant reed</name>
    <name type="synonym">Donax arundinaceus</name>
    <dbReference type="NCBI Taxonomy" id="35708"/>
    <lineage>
        <taxon>Eukaryota</taxon>
        <taxon>Viridiplantae</taxon>
        <taxon>Streptophyta</taxon>
        <taxon>Embryophyta</taxon>
        <taxon>Tracheophyta</taxon>
        <taxon>Spermatophyta</taxon>
        <taxon>Magnoliopsida</taxon>
        <taxon>Liliopsida</taxon>
        <taxon>Poales</taxon>
        <taxon>Poaceae</taxon>
        <taxon>PACMAD clade</taxon>
        <taxon>Arundinoideae</taxon>
        <taxon>Arundineae</taxon>
        <taxon>Arundo</taxon>
    </lineage>
</organism>
<dbReference type="AlphaFoldDB" id="A0A0A9HQ46"/>
<evidence type="ECO:0000313" key="1">
    <source>
        <dbReference type="EMBL" id="JAE37006.1"/>
    </source>
</evidence>
<dbReference type="EMBL" id="GBRH01160890">
    <property type="protein sequence ID" value="JAE37006.1"/>
    <property type="molecule type" value="Transcribed_RNA"/>
</dbReference>
<accession>A0A0A9HQ46</accession>
<proteinExistence type="predicted"/>
<protein>
    <submittedName>
        <fullName evidence="1">Uncharacterized protein</fullName>
    </submittedName>
</protein>
<sequence>MQICTLEIFWSVLYSQRTQITPL</sequence>
<name>A0A0A9HQ46_ARUDO</name>